<gene>
    <name evidence="1" type="ORF">SAMN02746066_03534</name>
</gene>
<accession>A0A1M7M127</accession>
<reference evidence="1 2" key="1">
    <citation type="submission" date="2016-11" db="EMBL/GenBank/DDBJ databases">
        <authorList>
            <person name="Jaros S."/>
            <person name="Januszkiewicz K."/>
            <person name="Wedrychowicz H."/>
        </authorList>
    </citation>
    <scope>NUCLEOTIDE SEQUENCE [LARGE SCALE GENOMIC DNA]</scope>
    <source>
        <strain evidence="1 2">DSM 15930</strain>
    </source>
</reference>
<evidence type="ECO:0000313" key="2">
    <source>
        <dbReference type="Proteomes" id="UP000184038"/>
    </source>
</evidence>
<name>A0A1M7M127_9FIRM</name>
<protein>
    <recommendedName>
        <fullName evidence="3">GNAT family acetyltransferase</fullName>
    </recommendedName>
</protein>
<evidence type="ECO:0000313" key="1">
    <source>
        <dbReference type="EMBL" id="SHM84278.1"/>
    </source>
</evidence>
<keyword evidence="2" id="KW-1185">Reference proteome</keyword>
<dbReference type="RefSeq" id="WP_073289731.1">
    <property type="nucleotide sequence ID" value="NZ_FRCP01000019.1"/>
</dbReference>
<proteinExistence type="predicted"/>
<dbReference type="OrthoDB" id="1768345at2"/>
<dbReference type="EMBL" id="FRCP01000019">
    <property type="protein sequence ID" value="SHM84278.1"/>
    <property type="molecule type" value="Genomic_DNA"/>
</dbReference>
<evidence type="ECO:0008006" key="3">
    <source>
        <dbReference type="Google" id="ProtNLM"/>
    </source>
</evidence>
<dbReference type="Proteomes" id="UP000184038">
    <property type="component" value="Unassembled WGS sequence"/>
</dbReference>
<sequence length="103" mass="12210">MIDRENFININFLKKEIFTGSLNGMRYRIKKEVTEGEEPITSLLVTIWPHPYNFASTEDSLKVNKEFEFTKGGVKEAADWLNQSYIEKKEYWKQACIWNVLKE</sequence>
<organism evidence="1 2">
    <name type="scientific">Anaerosporobacter mobilis DSM 15930</name>
    <dbReference type="NCBI Taxonomy" id="1120996"/>
    <lineage>
        <taxon>Bacteria</taxon>
        <taxon>Bacillati</taxon>
        <taxon>Bacillota</taxon>
        <taxon>Clostridia</taxon>
        <taxon>Lachnospirales</taxon>
        <taxon>Lachnospiraceae</taxon>
        <taxon>Anaerosporobacter</taxon>
    </lineage>
</organism>
<dbReference type="AlphaFoldDB" id="A0A1M7M127"/>